<evidence type="ECO:0000313" key="2">
    <source>
        <dbReference type="Proteomes" id="UP001162483"/>
    </source>
</evidence>
<proteinExistence type="predicted"/>
<dbReference type="EMBL" id="CATNWA010007456">
    <property type="protein sequence ID" value="CAI9554083.1"/>
    <property type="molecule type" value="Genomic_DNA"/>
</dbReference>
<name>A0ABN9C2G0_9NEOB</name>
<sequence>PCTSLENAAHTGTSVPSTVVFSSAGGVPLEVMAPTRGSSFLSADFRADPQRHHPHRCET</sequence>
<keyword evidence="2" id="KW-1185">Reference proteome</keyword>
<comment type="caution">
    <text evidence="1">The sequence shown here is derived from an EMBL/GenBank/DDBJ whole genome shotgun (WGS) entry which is preliminary data.</text>
</comment>
<organism evidence="1 2">
    <name type="scientific">Staurois parvus</name>
    <dbReference type="NCBI Taxonomy" id="386267"/>
    <lineage>
        <taxon>Eukaryota</taxon>
        <taxon>Metazoa</taxon>
        <taxon>Chordata</taxon>
        <taxon>Craniata</taxon>
        <taxon>Vertebrata</taxon>
        <taxon>Euteleostomi</taxon>
        <taxon>Amphibia</taxon>
        <taxon>Batrachia</taxon>
        <taxon>Anura</taxon>
        <taxon>Neobatrachia</taxon>
        <taxon>Ranoidea</taxon>
        <taxon>Ranidae</taxon>
        <taxon>Staurois</taxon>
    </lineage>
</organism>
<reference evidence="1" key="1">
    <citation type="submission" date="2023-05" db="EMBL/GenBank/DDBJ databases">
        <authorList>
            <person name="Stuckert A."/>
        </authorList>
    </citation>
    <scope>NUCLEOTIDE SEQUENCE</scope>
</reference>
<dbReference type="Proteomes" id="UP001162483">
    <property type="component" value="Unassembled WGS sequence"/>
</dbReference>
<accession>A0ABN9C2G0</accession>
<feature type="non-terminal residue" evidence="1">
    <location>
        <position position="1"/>
    </location>
</feature>
<protein>
    <submittedName>
        <fullName evidence="1">Uncharacterized protein</fullName>
    </submittedName>
</protein>
<gene>
    <name evidence="1" type="ORF">SPARVUS_LOCUS4145396</name>
</gene>
<evidence type="ECO:0000313" key="1">
    <source>
        <dbReference type="EMBL" id="CAI9554083.1"/>
    </source>
</evidence>